<dbReference type="PIRSF" id="PIRSF000110">
    <property type="entry name" value="G6PD"/>
    <property type="match status" value="1"/>
</dbReference>
<keyword evidence="6 7" id="KW-0119">Carbohydrate metabolism</keyword>
<proteinExistence type="inferred from homology"/>
<dbReference type="Pfam" id="PF00479">
    <property type="entry name" value="G6PD_N"/>
    <property type="match status" value="1"/>
</dbReference>
<dbReference type="EC" id="1.1.1.49" evidence="7"/>
<protein>
    <recommendedName>
        <fullName evidence="7">Glucose-6-phosphate 1-dehydrogenase</fullName>
        <shortName evidence="7">G6PD</shortName>
        <ecNumber evidence="7">1.1.1.49</ecNumber>
    </recommendedName>
</protein>
<feature type="binding site" evidence="7">
    <location>
        <begin position="85"/>
        <end position="86"/>
    </location>
    <ligand>
        <name>NADP(+)</name>
        <dbReference type="ChEBI" id="CHEBI:58349"/>
    </ligand>
</feature>
<dbReference type="NCBIfam" id="TIGR00871">
    <property type="entry name" value="zwf"/>
    <property type="match status" value="1"/>
</dbReference>
<evidence type="ECO:0000259" key="8">
    <source>
        <dbReference type="Pfam" id="PF00479"/>
    </source>
</evidence>
<comment type="caution">
    <text evidence="7">Lacks conserved residue(s) required for the propagation of feature annotation.</text>
</comment>
<dbReference type="SUPFAM" id="SSF55347">
    <property type="entry name" value="Glyceraldehyde-3-phosphate dehydrogenase-like, C-terminal domain"/>
    <property type="match status" value="1"/>
</dbReference>
<dbReference type="InterPro" id="IPR022675">
    <property type="entry name" value="G6P_DH_C"/>
</dbReference>
<dbReference type="PRINTS" id="PR00079">
    <property type="entry name" value="G6PDHDRGNASE"/>
</dbReference>
<evidence type="ECO:0000256" key="4">
    <source>
        <dbReference type="ARBA" id="ARBA00022857"/>
    </source>
</evidence>
<dbReference type="Gene3D" id="3.40.50.720">
    <property type="entry name" value="NAD(P)-binding Rossmann-like Domain"/>
    <property type="match status" value="1"/>
</dbReference>
<dbReference type="InterPro" id="IPR022674">
    <property type="entry name" value="G6P_DH_NAD-bd"/>
</dbReference>
<evidence type="ECO:0000313" key="10">
    <source>
        <dbReference type="EMBL" id="MDO6415052.1"/>
    </source>
</evidence>
<dbReference type="InterPro" id="IPR019796">
    <property type="entry name" value="G6P_DH_AS"/>
</dbReference>
<evidence type="ECO:0000259" key="9">
    <source>
        <dbReference type="Pfam" id="PF02781"/>
    </source>
</evidence>
<comment type="function">
    <text evidence="7">Catalyzes the oxidation of glucose 6-phosphate to 6-phosphogluconolactone.</text>
</comment>
<dbReference type="Gene3D" id="3.30.360.10">
    <property type="entry name" value="Dihydrodipicolinate Reductase, domain 2"/>
    <property type="match status" value="1"/>
</dbReference>
<keyword evidence="3 7" id="KW-0313">Glucose metabolism</keyword>
<dbReference type="SUPFAM" id="SSF51735">
    <property type="entry name" value="NAD(P)-binding Rossmann-fold domains"/>
    <property type="match status" value="1"/>
</dbReference>
<dbReference type="RefSeq" id="WP_303542743.1">
    <property type="nucleotide sequence ID" value="NZ_JAUOTP010000004.1"/>
</dbReference>
<feature type="binding site" evidence="7">
    <location>
        <position position="208"/>
    </location>
    <ligand>
        <name>substrate</name>
    </ligand>
</feature>
<evidence type="ECO:0000256" key="3">
    <source>
        <dbReference type="ARBA" id="ARBA00022526"/>
    </source>
</evidence>
<evidence type="ECO:0000256" key="2">
    <source>
        <dbReference type="ARBA" id="ARBA00009975"/>
    </source>
</evidence>
<name>A0ABT8Y9N6_9SPHN</name>
<dbReference type="PANTHER" id="PTHR23429">
    <property type="entry name" value="GLUCOSE-6-PHOSPHATE 1-DEHYDROGENASE G6PD"/>
    <property type="match status" value="1"/>
</dbReference>
<dbReference type="EMBL" id="JAUOTP010000004">
    <property type="protein sequence ID" value="MDO6415052.1"/>
    <property type="molecule type" value="Genomic_DNA"/>
</dbReference>
<dbReference type="PANTHER" id="PTHR23429:SF0">
    <property type="entry name" value="GLUCOSE-6-PHOSPHATE 1-DEHYDROGENASE"/>
    <property type="match status" value="1"/>
</dbReference>
<feature type="binding site" evidence="7">
    <location>
        <position position="170"/>
    </location>
    <ligand>
        <name>substrate</name>
    </ligand>
</feature>
<feature type="active site" description="Proton acceptor" evidence="7">
    <location>
        <position position="232"/>
    </location>
</feature>
<evidence type="ECO:0000256" key="5">
    <source>
        <dbReference type="ARBA" id="ARBA00023002"/>
    </source>
</evidence>
<sequence>MRKPPVAPPATFVIFGALGDLTRRLLAPALVNLVRDGLLGKGTRVLGVAHTEGDDQSLRDVLDDYIEDKSDWPNMSANVHYRQGDFTKPETFAALAKELTGNVVFYLATAPGFFGTIVEALGDVGLLDEKDGFRRVVIEKPFGTDLESARALNKLILARASEEQIYRIDHFLGKETVQNILVTRFGNALMEAVWNRRYIDHVEITAAEVVTVGTRGAFYDATGALRDMVPNHLFQLLSLVGMEPPGDLSADAIRTEKAKVIAAVRPISPDDAVRGRYAKGKIGTSKVVDYVAEADVDPKSRTETFVALKVAVETWRWSGVPFYLRTGKAMSARDTEIVIHFRDAPLSLFPDAEGGKLPPDKLILQIQPNEGVSLEIAAKAPGPIVAPVPVALNFAYADRFDIGHRTGYETLLYDVLIGDQTLFQRADQIEGGWAAVQPLLDAWGKKGKPHAYKAGSDGPPAAADLLERDGRSWHSIS</sequence>
<feature type="domain" description="Glucose-6-phosphate dehydrogenase C-terminal" evidence="9">
    <location>
        <begin position="181"/>
        <end position="474"/>
    </location>
</feature>
<comment type="pathway">
    <text evidence="1 7">Carbohydrate degradation; pentose phosphate pathway; D-ribulose 5-phosphate from D-glucose 6-phosphate (oxidative stage): step 1/3.</text>
</comment>
<accession>A0ABT8Y9N6</accession>
<dbReference type="Proteomes" id="UP001169764">
    <property type="component" value="Unassembled WGS sequence"/>
</dbReference>
<evidence type="ECO:0000256" key="7">
    <source>
        <dbReference type="HAMAP-Rule" id="MF_00966"/>
    </source>
</evidence>
<dbReference type="PROSITE" id="PS00069">
    <property type="entry name" value="G6P_DEHYDROGENASE"/>
    <property type="match status" value="1"/>
</dbReference>
<evidence type="ECO:0000313" key="11">
    <source>
        <dbReference type="Proteomes" id="UP001169764"/>
    </source>
</evidence>
<evidence type="ECO:0000256" key="1">
    <source>
        <dbReference type="ARBA" id="ARBA00004937"/>
    </source>
</evidence>
<feature type="binding site" evidence="7">
    <location>
        <position position="140"/>
    </location>
    <ligand>
        <name>NADP(+)</name>
        <dbReference type="ChEBI" id="CHEBI:58349"/>
    </ligand>
</feature>
<feature type="domain" description="Glucose-6-phosphate dehydrogenase NAD-binding" evidence="8">
    <location>
        <begin position="13"/>
        <end position="179"/>
    </location>
</feature>
<dbReference type="HAMAP" id="MF_00966">
    <property type="entry name" value="G6PD"/>
    <property type="match status" value="1"/>
</dbReference>
<keyword evidence="5 7" id="KW-0560">Oxidoreductase</keyword>
<dbReference type="Pfam" id="PF02781">
    <property type="entry name" value="G6PD_C"/>
    <property type="match status" value="1"/>
</dbReference>
<comment type="catalytic activity">
    <reaction evidence="7">
        <text>D-glucose 6-phosphate + NADP(+) = 6-phospho-D-glucono-1,5-lactone + NADPH + H(+)</text>
        <dbReference type="Rhea" id="RHEA:15841"/>
        <dbReference type="ChEBI" id="CHEBI:15378"/>
        <dbReference type="ChEBI" id="CHEBI:57783"/>
        <dbReference type="ChEBI" id="CHEBI:57955"/>
        <dbReference type="ChEBI" id="CHEBI:58349"/>
        <dbReference type="ChEBI" id="CHEBI:61548"/>
        <dbReference type="EC" id="1.1.1.49"/>
    </reaction>
</comment>
<dbReference type="InterPro" id="IPR036291">
    <property type="entry name" value="NAD(P)-bd_dom_sf"/>
</dbReference>
<keyword evidence="4 7" id="KW-0521">NADP</keyword>
<feature type="binding site" evidence="7">
    <location>
        <position position="328"/>
    </location>
    <ligand>
        <name>substrate</name>
    </ligand>
</feature>
<gene>
    <name evidence="7 10" type="primary">zwf</name>
    <name evidence="10" type="ORF">Q4F19_11735</name>
</gene>
<reference evidence="10" key="1">
    <citation type="submission" date="2023-07" db="EMBL/GenBank/DDBJ databases">
        <authorList>
            <person name="Kim M."/>
        </authorList>
    </citation>
    <scope>NUCLEOTIDE SEQUENCE</scope>
    <source>
        <strain evidence="10">BIUV-7</strain>
    </source>
</reference>
<feature type="binding site" evidence="7">
    <location>
        <position position="227"/>
    </location>
    <ligand>
        <name>substrate</name>
    </ligand>
</feature>
<organism evidence="10 11">
    <name type="scientific">Sphingomonas natans</name>
    <dbReference type="NCBI Taxonomy" id="3063330"/>
    <lineage>
        <taxon>Bacteria</taxon>
        <taxon>Pseudomonadati</taxon>
        <taxon>Pseudomonadota</taxon>
        <taxon>Alphaproteobacteria</taxon>
        <taxon>Sphingomonadales</taxon>
        <taxon>Sphingomonadaceae</taxon>
        <taxon>Sphingomonas</taxon>
    </lineage>
</organism>
<comment type="similarity">
    <text evidence="2 7">Belongs to the glucose-6-phosphate dehydrogenase family.</text>
</comment>
<evidence type="ECO:0000256" key="6">
    <source>
        <dbReference type="ARBA" id="ARBA00023277"/>
    </source>
</evidence>
<keyword evidence="11" id="KW-1185">Reference proteome</keyword>
<comment type="caution">
    <text evidence="10">The sequence shown here is derived from an EMBL/GenBank/DDBJ whole genome shotgun (WGS) entry which is preliminary data.</text>
</comment>
<feature type="binding site" evidence="7">
    <location>
        <position position="174"/>
    </location>
    <ligand>
        <name>substrate</name>
    </ligand>
</feature>
<dbReference type="InterPro" id="IPR001282">
    <property type="entry name" value="G6P_DH"/>
</dbReference>